<evidence type="ECO:0000313" key="1">
    <source>
        <dbReference type="EMBL" id="KAK9109260.1"/>
    </source>
</evidence>
<sequence>MDPWLRNIGVFWPSKVGTLFLNPYFIKKNCTTNKQTMKKSKTIGSTAVAVAVASEIKEEEIIFEEILPRLPIKSISIFKLVSKKWLNFITHNPLFPTHHSQKYPNTTTIPKSSLVVLMDLFTARLITILRYLFSTPSPNIQYSSLTRRITNQLL</sequence>
<gene>
    <name evidence="1" type="ORF">Sjap_017320</name>
</gene>
<protein>
    <recommendedName>
        <fullName evidence="3">F-box domain-containing protein</fullName>
    </recommendedName>
</protein>
<dbReference type="EMBL" id="JBBNAE010000007">
    <property type="protein sequence ID" value="KAK9109260.1"/>
    <property type="molecule type" value="Genomic_DNA"/>
</dbReference>
<accession>A0AAP0I618</accession>
<proteinExistence type="predicted"/>
<dbReference type="InterPro" id="IPR036047">
    <property type="entry name" value="F-box-like_dom_sf"/>
</dbReference>
<comment type="caution">
    <text evidence="1">The sequence shown here is derived from an EMBL/GenBank/DDBJ whole genome shotgun (WGS) entry which is preliminary data.</text>
</comment>
<reference evidence="1 2" key="1">
    <citation type="submission" date="2024-01" db="EMBL/GenBank/DDBJ databases">
        <title>Genome assemblies of Stephania.</title>
        <authorList>
            <person name="Yang L."/>
        </authorList>
    </citation>
    <scope>NUCLEOTIDE SEQUENCE [LARGE SCALE GENOMIC DNA]</scope>
    <source>
        <strain evidence="1">QJT</strain>
        <tissue evidence="1">Leaf</tissue>
    </source>
</reference>
<dbReference type="AlphaFoldDB" id="A0AAP0I618"/>
<evidence type="ECO:0008006" key="3">
    <source>
        <dbReference type="Google" id="ProtNLM"/>
    </source>
</evidence>
<dbReference type="SUPFAM" id="SSF81383">
    <property type="entry name" value="F-box domain"/>
    <property type="match status" value="1"/>
</dbReference>
<evidence type="ECO:0000313" key="2">
    <source>
        <dbReference type="Proteomes" id="UP001417504"/>
    </source>
</evidence>
<organism evidence="1 2">
    <name type="scientific">Stephania japonica</name>
    <dbReference type="NCBI Taxonomy" id="461633"/>
    <lineage>
        <taxon>Eukaryota</taxon>
        <taxon>Viridiplantae</taxon>
        <taxon>Streptophyta</taxon>
        <taxon>Embryophyta</taxon>
        <taxon>Tracheophyta</taxon>
        <taxon>Spermatophyta</taxon>
        <taxon>Magnoliopsida</taxon>
        <taxon>Ranunculales</taxon>
        <taxon>Menispermaceae</taxon>
        <taxon>Menispermoideae</taxon>
        <taxon>Cissampelideae</taxon>
        <taxon>Stephania</taxon>
    </lineage>
</organism>
<name>A0AAP0I618_9MAGN</name>
<keyword evidence="2" id="KW-1185">Reference proteome</keyword>
<dbReference type="Proteomes" id="UP001417504">
    <property type="component" value="Unassembled WGS sequence"/>
</dbReference>